<dbReference type="EMBL" id="JAIFZM010000001">
    <property type="protein sequence ID" value="MCG3417794.1"/>
    <property type="molecule type" value="Genomic_DNA"/>
</dbReference>
<accession>A0AAW5B2G2</accession>
<sequence length="218" mass="24607">MEFDWIWKSIIIVLGGTFLLRLAGRKSISQMTLTQTVIMIGIGSLLIQPLAGEDIWVTLGVGTVLVLTLIAMEFIQIKGDFFENLITGKSKVLIKDGVIQEANLKKLRLTVDQLEMNLRQKNVQRINDVQWATLEPNGQVGFTLKPDSQPVTKKEFQQLANDIKNYLQTMTPTKEVEQLRNQLASLSAQVQQSNVDSEGLFKEVQSKHHENPPPKRLQ</sequence>
<feature type="transmembrane region" description="Helical" evidence="8">
    <location>
        <begin position="55"/>
        <end position="75"/>
    </location>
</feature>
<evidence type="ECO:0000256" key="7">
    <source>
        <dbReference type="SAM" id="MobiDB-lite"/>
    </source>
</evidence>
<dbReference type="GO" id="GO:0005886">
    <property type="term" value="C:plasma membrane"/>
    <property type="evidence" value="ECO:0007669"/>
    <property type="project" value="UniProtKB-SubCell"/>
</dbReference>
<evidence type="ECO:0000256" key="8">
    <source>
        <dbReference type="SAM" id="Phobius"/>
    </source>
</evidence>
<evidence type="ECO:0000256" key="5">
    <source>
        <dbReference type="ARBA" id="ARBA00022989"/>
    </source>
</evidence>
<name>A0AAW5B2G2_9BACI</name>
<dbReference type="PANTHER" id="PTHR34582:SF2">
    <property type="entry name" value="UPF0702 TRANSMEMBRANE PROTEIN YDFR"/>
    <property type="match status" value="1"/>
</dbReference>
<keyword evidence="5 8" id="KW-1133">Transmembrane helix</keyword>
<keyword evidence="11" id="KW-1185">Reference proteome</keyword>
<proteinExistence type="inferred from homology"/>
<feature type="domain" description="YetF C-terminal" evidence="9">
    <location>
        <begin position="79"/>
        <end position="157"/>
    </location>
</feature>
<dbReference type="Proteomes" id="UP001199631">
    <property type="component" value="Unassembled WGS sequence"/>
</dbReference>
<feature type="transmembrane region" description="Helical" evidence="8">
    <location>
        <begin position="31"/>
        <end position="49"/>
    </location>
</feature>
<evidence type="ECO:0000256" key="3">
    <source>
        <dbReference type="ARBA" id="ARBA00022475"/>
    </source>
</evidence>
<dbReference type="PANTHER" id="PTHR34582">
    <property type="entry name" value="UPF0702 TRANSMEMBRANE PROTEIN YCAP"/>
    <property type="match status" value="1"/>
</dbReference>
<evidence type="ECO:0000313" key="11">
    <source>
        <dbReference type="Proteomes" id="UP001199631"/>
    </source>
</evidence>
<dbReference type="InterPro" id="IPR023090">
    <property type="entry name" value="UPF0702_alpha/beta_dom_sf"/>
</dbReference>
<evidence type="ECO:0000313" key="10">
    <source>
        <dbReference type="EMBL" id="MCG3417794.1"/>
    </source>
</evidence>
<dbReference type="Gene3D" id="3.30.240.20">
    <property type="entry name" value="bsu07140 like domains"/>
    <property type="match status" value="1"/>
</dbReference>
<reference evidence="10 11" key="1">
    <citation type="journal article" date="2022" name="Evol. Bioinform. Online">
        <title>Draft Genome Sequence of Oceanobacillus jordanicus Strain GSFE11, a Halotolerant Plant Growth-Promoting Bacterial Endophyte Isolated From the Jordan Valley.</title>
        <authorList>
            <person name="Alhindi T."/>
            <person name="Albdaiwi R."/>
        </authorList>
    </citation>
    <scope>NUCLEOTIDE SEQUENCE [LARGE SCALE GENOMIC DNA]</scope>
    <source>
        <strain evidence="10 11">GSFE11</strain>
    </source>
</reference>
<dbReference type="RefSeq" id="WP_238017736.1">
    <property type="nucleotide sequence ID" value="NZ_JAIFZM010000001.1"/>
</dbReference>
<evidence type="ECO:0000256" key="4">
    <source>
        <dbReference type="ARBA" id="ARBA00022692"/>
    </source>
</evidence>
<gene>
    <name evidence="10" type="ORF">K3T81_01415</name>
</gene>
<keyword evidence="4 8" id="KW-0812">Transmembrane</keyword>
<comment type="similarity">
    <text evidence="2">Belongs to the UPF0702 family.</text>
</comment>
<organism evidence="10 11">
    <name type="scientific">Oceanobacillus jordanicus</name>
    <dbReference type="NCBI Taxonomy" id="2867266"/>
    <lineage>
        <taxon>Bacteria</taxon>
        <taxon>Bacillati</taxon>
        <taxon>Bacillota</taxon>
        <taxon>Bacilli</taxon>
        <taxon>Bacillales</taxon>
        <taxon>Bacillaceae</taxon>
        <taxon>Oceanobacillus</taxon>
    </lineage>
</organism>
<dbReference type="Pfam" id="PF04239">
    <property type="entry name" value="DUF421"/>
    <property type="match status" value="1"/>
</dbReference>
<comment type="subcellular location">
    <subcellularLocation>
        <location evidence="1">Cell membrane</location>
        <topology evidence="1">Multi-pass membrane protein</topology>
    </subcellularLocation>
</comment>
<comment type="caution">
    <text evidence="10">The sequence shown here is derived from an EMBL/GenBank/DDBJ whole genome shotgun (WGS) entry which is preliminary data.</text>
</comment>
<dbReference type="InterPro" id="IPR007353">
    <property type="entry name" value="DUF421"/>
</dbReference>
<keyword evidence="3" id="KW-1003">Cell membrane</keyword>
<feature type="compositionally biased region" description="Basic and acidic residues" evidence="7">
    <location>
        <begin position="199"/>
        <end position="218"/>
    </location>
</feature>
<evidence type="ECO:0000259" key="9">
    <source>
        <dbReference type="Pfam" id="PF04239"/>
    </source>
</evidence>
<evidence type="ECO:0000256" key="2">
    <source>
        <dbReference type="ARBA" id="ARBA00006448"/>
    </source>
</evidence>
<evidence type="ECO:0000256" key="1">
    <source>
        <dbReference type="ARBA" id="ARBA00004651"/>
    </source>
</evidence>
<feature type="region of interest" description="Disordered" evidence="7">
    <location>
        <begin position="197"/>
        <end position="218"/>
    </location>
</feature>
<dbReference type="AlphaFoldDB" id="A0AAW5B2G2"/>
<evidence type="ECO:0000256" key="6">
    <source>
        <dbReference type="ARBA" id="ARBA00023136"/>
    </source>
</evidence>
<protein>
    <submittedName>
        <fullName evidence="10">DUF421 domain-containing protein</fullName>
    </submittedName>
</protein>
<feature type="transmembrane region" description="Helical" evidence="8">
    <location>
        <begin position="6"/>
        <end position="24"/>
    </location>
</feature>
<keyword evidence="6 8" id="KW-0472">Membrane</keyword>